<gene>
    <name evidence="2" type="ORF">OLC1_LOCUS11896</name>
</gene>
<proteinExistence type="predicted"/>
<dbReference type="EMBL" id="OX459121">
    <property type="protein sequence ID" value="CAI9102564.1"/>
    <property type="molecule type" value="Genomic_DNA"/>
</dbReference>
<evidence type="ECO:0000313" key="3">
    <source>
        <dbReference type="Proteomes" id="UP001161247"/>
    </source>
</evidence>
<evidence type="ECO:0000313" key="2">
    <source>
        <dbReference type="EMBL" id="CAI9102564.1"/>
    </source>
</evidence>
<protein>
    <submittedName>
        <fullName evidence="2">OLC1v1000853C1</fullName>
    </submittedName>
</protein>
<dbReference type="Proteomes" id="UP001161247">
    <property type="component" value="Chromosome 4"/>
</dbReference>
<name>A0AAV1D6F6_OLDCO</name>
<accession>A0AAV1D6F6</accession>
<reference evidence="2" key="1">
    <citation type="submission" date="2023-03" db="EMBL/GenBank/DDBJ databases">
        <authorList>
            <person name="Julca I."/>
        </authorList>
    </citation>
    <scope>NUCLEOTIDE SEQUENCE</scope>
</reference>
<evidence type="ECO:0000256" key="1">
    <source>
        <dbReference type="SAM" id="MobiDB-lite"/>
    </source>
</evidence>
<organism evidence="2 3">
    <name type="scientific">Oldenlandia corymbosa var. corymbosa</name>
    <dbReference type="NCBI Taxonomy" id="529605"/>
    <lineage>
        <taxon>Eukaryota</taxon>
        <taxon>Viridiplantae</taxon>
        <taxon>Streptophyta</taxon>
        <taxon>Embryophyta</taxon>
        <taxon>Tracheophyta</taxon>
        <taxon>Spermatophyta</taxon>
        <taxon>Magnoliopsida</taxon>
        <taxon>eudicotyledons</taxon>
        <taxon>Gunneridae</taxon>
        <taxon>Pentapetalae</taxon>
        <taxon>asterids</taxon>
        <taxon>lamiids</taxon>
        <taxon>Gentianales</taxon>
        <taxon>Rubiaceae</taxon>
        <taxon>Rubioideae</taxon>
        <taxon>Spermacoceae</taxon>
        <taxon>Hedyotis-Oldenlandia complex</taxon>
        <taxon>Oldenlandia</taxon>
    </lineage>
</organism>
<sequence length="295" mass="32822">MAKEPLLNLLKIERYGKTRGWKDFHKDYVRVGKIELVTLLGVLMIALAFPRQMTSTFHGTNSRLWANLVADIKRISLLSMGADPKSSGHITFNQIGKTADRALSLQRTQCWRALPRVGVRRGGRQPGLSYTQDQGGSSSQPQQQAVSSSQPHQSPYRPIFEENQTPYRPPLSPQHQTQLDFGDQFLSSGMSDQGQLSQEAFQFQSHLFLGSGFDIAAGQRCFEDQARDQTQQYQAGARLAGQQACRKKGPHHNLSFTPLALAKEPRNMKVPAKLASCGLSEDNLDGQMGKGKKRK</sequence>
<keyword evidence="3" id="KW-1185">Reference proteome</keyword>
<feature type="region of interest" description="Disordered" evidence="1">
    <location>
        <begin position="119"/>
        <end position="177"/>
    </location>
</feature>
<feature type="compositionally biased region" description="Low complexity" evidence="1">
    <location>
        <begin position="134"/>
        <end position="155"/>
    </location>
</feature>
<dbReference type="AlphaFoldDB" id="A0AAV1D6F6"/>